<comment type="caution">
    <text evidence="1">The sequence shown here is derived from an EMBL/GenBank/DDBJ whole genome shotgun (WGS) entry which is preliminary data.</text>
</comment>
<evidence type="ECO:0000313" key="2">
    <source>
        <dbReference type="Proteomes" id="UP000285112"/>
    </source>
</evidence>
<name>A0A419I6Y6_9PSEU</name>
<dbReference type="Proteomes" id="UP000285112">
    <property type="component" value="Unassembled WGS sequence"/>
</dbReference>
<accession>A0A419I6Y6</accession>
<keyword evidence="2" id="KW-1185">Reference proteome</keyword>
<dbReference type="EMBL" id="QZFV01000069">
    <property type="protein sequence ID" value="RJQ87239.1"/>
    <property type="molecule type" value="Genomic_DNA"/>
</dbReference>
<protein>
    <submittedName>
        <fullName evidence="1">Uncharacterized protein</fullName>
    </submittedName>
</protein>
<organism evidence="1 2">
    <name type="scientific">Amycolatopsis panacis</name>
    <dbReference type="NCBI Taxonomy" id="2340917"/>
    <lineage>
        <taxon>Bacteria</taxon>
        <taxon>Bacillati</taxon>
        <taxon>Actinomycetota</taxon>
        <taxon>Actinomycetes</taxon>
        <taxon>Pseudonocardiales</taxon>
        <taxon>Pseudonocardiaceae</taxon>
        <taxon>Amycolatopsis</taxon>
    </lineage>
</organism>
<sequence>MEIPVAAPGRVREEAGFEEPHSRRRWPANGWCWCRAGSRAPCCGSNIRWYSYAMPANDRYLLFTQAAVPDHPAWPEVAHPERRSHGPVLVAAVLSPSPGKYPRSVSDFVLGVDRRVRLVAARASLLTSVYRPFRRDRGRAEP</sequence>
<gene>
    <name evidence="1" type="ORF">D5S19_09900</name>
</gene>
<proteinExistence type="predicted"/>
<reference evidence="1 2" key="1">
    <citation type="submission" date="2018-09" db="EMBL/GenBank/DDBJ databases">
        <title>YIM PH 21725 draft genome.</title>
        <authorList>
            <person name="Miao C."/>
        </authorList>
    </citation>
    <scope>NUCLEOTIDE SEQUENCE [LARGE SCALE GENOMIC DNA]</scope>
    <source>
        <strain evidence="2">YIM PH21725</strain>
    </source>
</reference>
<dbReference type="AlphaFoldDB" id="A0A419I6Y6"/>
<evidence type="ECO:0000313" key="1">
    <source>
        <dbReference type="EMBL" id="RJQ87239.1"/>
    </source>
</evidence>